<keyword evidence="5" id="KW-0539">Nucleus</keyword>
<feature type="region of interest" description="Disordered" evidence="6">
    <location>
        <begin position="186"/>
        <end position="218"/>
    </location>
</feature>
<reference evidence="8" key="2">
    <citation type="submission" date="2017-06" db="EMBL/GenBank/DDBJ databases">
        <title>WGS assembly of Brachypodium distachyon.</title>
        <authorList>
            <consortium name="The International Brachypodium Initiative"/>
            <person name="Lucas S."/>
            <person name="Harmon-Smith M."/>
            <person name="Lail K."/>
            <person name="Tice H."/>
            <person name="Grimwood J."/>
            <person name="Bruce D."/>
            <person name="Barry K."/>
            <person name="Shu S."/>
            <person name="Lindquist E."/>
            <person name="Wang M."/>
            <person name="Pitluck S."/>
            <person name="Vogel J.P."/>
            <person name="Garvin D.F."/>
            <person name="Mockler T.C."/>
            <person name="Schmutz J."/>
            <person name="Rokhsar D."/>
            <person name="Bevan M.W."/>
        </authorList>
    </citation>
    <scope>NUCLEOTIDE SEQUENCE</scope>
    <source>
        <strain evidence="8">Bd21</strain>
    </source>
</reference>
<keyword evidence="10" id="KW-1185">Reference proteome</keyword>
<evidence type="ECO:0000256" key="6">
    <source>
        <dbReference type="SAM" id="MobiDB-lite"/>
    </source>
</evidence>
<dbReference type="Proteomes" id="UP000008810">
    <property type="component" value="Chromosome 1"/>
</dbReference>
<protein>
    <recommendedName>
        <fullName evidence="7">NAC domain-containing protein</fullName>
    </recommendedName>
</protein>
<dbReference type="HOGENOM" id="CLU_753058_0_0_1"/>
<evidence type="ECO:0000256" key="1">
    <source>
        <dbReference type="ARBA" id="ARBA00004123"/>
    </source>
</evidence>
<proteinExistence type="predicted"/>
<dbReference type="GeneID" id="112269889"/>
<dbReference type="PANTHER" id="PTHR31719">
    <property type="entry name" value="NAC TRANSCRIPTION FACTOR 56"/>
    <property type="match status" value="1"/>
</dbReference>
<dbReference type="Pfam" id="PF02365">
    <property type="entry name" value="NAM"/>
    <property type="match status" value="1"/>
</dbReference>
<dbReference type="SUPFAM" id="SSF101941">
    <property type="entry name" value="NAC domain"/>
    <property type="match status" value="1"/>
</dbReference>
<evidence type="ECO:0000259" key="7">
    <source>
        <dbReference type="PROSITE" id="PS51005"/>
    </source>
</evidence>
<dbReference type="EMBL" id="CM000880">
    <property type="protein sequence ID" value="KQK12104.1"/>
    <property type="molecule type" value="Genomic_DNA"/>
</dbReference>
<dbReference type="Gramene" id="KQK12104">
    <property type="protein sequence ID" value="KQK12104"/>
    <property type="gene ID" value="BRADI_1g01650v3"/>
</dbReference>
<dbReference type="AlphaFoldDB" id="I1GKV4"/>
<dbReference type="RefSeq" id="XP_024313130.1">
    <property type="nucleotide sequence ID" value="XM_024457362.1"/>
</dbReference>
<comment type="subcellular location">
    <subcellularLocation>
        <location evidence="1">Nucleus</location>
    </subcellularLocation>
</comment>
<dbReference type="GO" id="GO:0006355">
    <property type="term" value="P:regulation of DNA-templated transcription"/>
    <property type="evidence" value="ECO:0007669"/>
    <property type="project" value="InterPro"/>
</dbReference>
<reference evidence="9" key="3">
    <citation type="submission" date="2018-08" db="UniProtKB">
        <authorList>
            <consortium name="EnsemblPlants"/>
        </authorList>
    </citation>
    <scope>IDENTIFICATION</scope>
    <source>
        <strain evidence="9">cv. Bd21</strain>
    </source>
</reference>
<evidence type="ECO:0000313" key="10">
    <source>
        <dbReference type="Proteomes" id="UP000008810"/>
    </source>
</evidence>
<evidence type="ECO:0000256" key="4">
    <source>
        <dbReference type="ARBA" id="ARBA00023163"/>
    </source>
</evidence>
<gene>
    <name evidence="9" type="primary">LOC112269889</name>
    <name evidence="8" type="ORF">BRADI_1g01650v3</name>
</gene>
<evidence type="ECO:0000256" key="3">
    <source>
        <dbReference type="ARBA" id="ARBA00023125"/>
    </source>
</evidence>
<reference evidence="8 9" key="1">
    <citation type="journal article" date="2010" name="Nature">
        <title>Genome sequencing and analysis of the model grass Brachypodium distachyon.</title>
        <authorList>
            <consortium name="International Brachypodium Initiative"/>
        </authorList>
    </citation>
    <scope>NUCLEOTIDE SEQUENCE [LARGE SCALE GENOMIC DNA]</scope>
    <source>
        <strain evidence="8">Bd21</strain>
        <strain evidence="9">cv. Bd21</strain>
    </source>
</reference>
<keyword evidence="2" id="KW-0805">Transcription regulation</keyword>
<sequence>MAISAAAAANFLDAETTGNCEPHVAAPASGEDGNNKEPVLSELALVDILRRWKNNNGDLPAFVHKLDPYAYPPWEAVQGLKHDRRATKHVGGEKTWFIVSVDGNRRGRKVGEAGTWHVEDGGKAILGADGSSVVANKKRFSYKKSRPEKGGKQESTGWIMMQYSLEKDKERDLISMVYKSSHKYAARTSTPASSHAGAEEDIASVDAPTPAVSIRQTSKRPIPVRSLTIEEAEGHLMSEDYPVPGDKAAEDYTEMYASMLRQEITPIGGGRGAHDGRFLVDVPEGEGGDSAGFADHMLGVAFGYPNFSAVNNGAGGSTGLLHDRSMDIDQSDGYDWEWDDLLNLLPAENLDFKALEDKGLDFYDMINN</sequence>
<dbReference type="EnsemblPlants" id="KQK12104">
    <property type="protein sequence ID" value="KQK12104"/>
    <property type="gene ID" value="BRADI_1g01650v3"/>
</dbReference>
<name>I1GKV4_BRADI</name>
<dbReference type="GO" id="GO:0005634">
    <property type="term" value="C:nucleus"/>
    <property type="evidence" value="ECO:0007669"/>
    <property type="project" value="UniProtKB-SubCell"/>
</dbReference>
<organism evidence="8">
    <name type="scientific">Brachypodium distachyon</name>
    <name type="common">Purple false brome</name>
    <name type="synonym">Trachynia distachya</name>
    <dbReference type="NCBI Taxonomy" id="15368"/>
    <lineage>
        <taxon>Eukaryota</taxon>
        <taxon>Viridiplantae</taxon>
        <taxon>Streptophyta</taxon>
        <taxon>Embryophyta</taxon>
        <taxon>Tracheophyta</taxon>
        <taxon>Spermatophyta</taxon>
        <taxon>Magnoliopsida</taxon>
        <taxon>Liliopsida</taxon>
        <taxon>Poales</taxon>
        <taxon>Poaceae</taxon>
        <taxon>BOP clade</taxon>
        <taxon>Pooideae</taxon>
        <taxon>Stipodae</taxon>
        <taxon>Brachypodieae</taxon>
        <taxon>Brachypodium</taxon>
    </lineage>
</organism>
<keyword evidence="3" id="KW-0238">DNA-binding</keyword>
<dbReference type="RefSeq" id="XP_024313129.1">
    <property type="nucleotide sequence ID" value="XM_024457361.1"/>
</dbReference>
<feature type="domain" description="NAC" evidence="7">
    <location>
        <begin position="30"/>
        <end position="180"/>
    </location>
</feature>
<dbReference type="InterPro" id="IPR036093">
    <property type="entry name" value="NAC_dom_sf"/>
</dbReference>
<dbReference type="Gene3D" id="2.170.150.80">
    <property type="entry name" value="NAC domain"/>
    <property type="match status" value="1"/>
</dbReference>
<dbReference type="RefSeq" id="XP_024313131.1">
    <property type="nucleotide sequence ID" value="XM_024457363.1"/>
</dbReference>
<dbReference type="PROSITE" id="PS51005">
    <property type="entry name" value="NAC"/>
    <property type="match status" value="1"/>
</dbReference>
<dbReference type="RefSeq" id="XP_024313134.1">
    <property type="nucleotide sequence ID" value="XM_024457366.1"/>
</dbReference>
<dbReference type="GO" id="GO:0003677">
    <property type="term" value="F:DNA binding"/>
    <property type="evidence" value="ECO:0007669"/>
    <property type="project" value="UniProtKB-KW"/>
</dbReference>
<dbReference type="STRING" id="15368.I1GKV4"/>
<dbReference type="PANTHER" id="PTHR31719:SF94">
    <property type="entry name" value="PROTEIN ATAF2"/>
    <property type="match status" value="1"/>
</dbReference>
<dbReference type="RefSeq" id="XP_024313133.1">
    <property type="nucleotide sequence ID" value="XM_024457365.1"/>
</dbReference>
<keyword evidence="4" id="KW-0804">Transcription</keyword>
<evidence type="ECO:0000256" key="2">
    <source>
        <dbReference type="ARBA" id="ARBA00023015"/>
    </source>
</evidence>
<evidence type="ECO:0000313" key="9">
    <source>
        <dbReference type="EnsemblPlants" id="KQK12104"/>
    </source>
</evidence>
<dbReference type="RefSeq" id="XP_024313132.1">
    <property type="nucleotide sequence ID" value="XM_024457364.1"/>
</dbReference>
<accession>I1GKV4</accession>
<dbReference type="RefSeq" id="XP_024313127.1">
    <property type="nucleotide sequence ID" value="XM_024457359.1"/>
</dbReference>
<evidence type="ECO:0000256" key="5">
    <source>
        <dbReference type="ARBA" id="ARBA00023242"/>
    </source>
</evidence>
<evidence type="ECO:0000313" key="8">
    <source>
        <dbReference type="EMBL" id="KQK12104.1"/>
    </source>
</evidence>
<dbReference type="RefSeq" id="XP_024313128.1">
    <property type="nucleotide sequence ID" value="XM_024457360.1"/>
</dbReference>
<dbReference type="InterPro" id="IPR003441">
    <property type="entry name" value="NAC-dom"/>
</dbReference>